<dbReference type="KEGG" id="chk:D4L85_05020"/>
<name>A0A385SWR5_9BACT</name>
<dbReference type="EMBL" id="CP032382">
    <property type="protein sequence ID" value="AYB35414.1"/>
    <property type="molecule type" value="Genomic_DNA"/>
</dbReference>
<evidence type="ECO:0000313" key="1">
    <source>
        <dbReference type="EMBL" id="AYB35414.1"/>
    </source>
</evidence>
<organism evidence="1 2">
    <name type="scientific">Chryseolinea soli</name>
    <dbReference type="NCBI Taxonomy" id="2321403"/>
    <lineage>
        <taxon>Bacteria</taxon>
        <taxon>Pseudomonadati</taxon>
        <taxon>Bacteroidota</taxon>
        <taxon>Cytophagia</taxon>
        <taxon>Cytophagales</taxon>
        <taxon>Fulvivirgaceae</taxon>
        <taxon>Chryseolinea</taxon>
    </lineage>
</organism>
<sequence>METLDFEKSKIFNVSEVLEYVPNSVVIKTLIRKTTGNVSAVSFDSGKTLEERTSPFDTFIQIIEGTAEVLIDGKPFALETGHSIIIPAHSRNAIIAKERFKMISTVIKSGYEDVS</sequence>
<dbReference type="InterPro" id="IPR011051">
    <property type="entry name" value="RmlC_Cupin_sf"/>
</dbReference>
<accession>A0A385SWR5</accession>
<keyword evidence="2" id="KW-1185">Reference proteome</keyword>
<dbReference type="CDD" id="cd02230">
    <property type="entry name" value="cupin_HP0902-like"/>
    <property type="match status" value="1"/>
</dbReference>
<dbReference type="OrthoDB" id="1121052at2"/>
<dbReference type="SUPFAM" id="SSF51182">
    <property type="entry name" value="RmlC-like cupins"/>
    <property type="match status" value="1"/>
</dbReference>
<proteinExistence type="predicted"/>
<dbReference type="Proteomes" id="UP000266183">
    <property type="component" value="Chromosome"/>
</dbReference>
<gene>
    <name evidence="1" type="ORF">D4L85_05020</name>
</gene>
<dbReference type="PANTHER" id="PTHR37694:SF1">
    <property type="entry name" value="SLR8022 PROTEIN"/>
    <property type="match status" value="1"/>
</dbReference>
<dbReference type="Gene3D" id="2.60.120.10">
    <property type="entry name" value="Jelly Rolls"/>
    <property type="match status" value="1"/>
</dbReference>
<dbReference type="PANTHER" id="PTHR37694">
    <property type="entry name" value="SLR8022 PROTEIN"/>
    <property type="match status" value="1"/>
</dbReference>
<protein>
    <submittedName>
        <fullName evidence="1">Cupin</fullName>
    </submittedName>
</protein>
<dbReference type="AlphaFoldDB" id="A0A385SWR5"/>
<reference evidence="2" key="1">
    <citation type="submission" date="2018-09" db="EMBL/GenBank/DDBJ databases">
        <title>Chryseolinea sp. KIS68-18 isolated from soil.</title>
        <authorList>
            <person name="Weon H.-Y."/>
            <person name="Kwon S.-W."/>
            <person name="Lee S.A."/>
        </authorList>
    </citation>
    <scope>NUCLEOTIDE SEQUENCE [LARGE SCALE GENOMIC DNA]</scope>
    <source>
        <strain evidence="2">KIS68-18</strain>
    </source>
</reference>
<evidence type="ECO:0000313" key="2">
    <source>
        <dbReference type="Proteomes" id="UP000266183"/>
    </source>
</evidence>
<dbReference type="InterPro" id="IPR014710">
    <property type="entry name" value="RmlC-like_jellyroll"/>
</dbReference>